<dbReference type="EMBL" id="CP041150">
    <property type="protein sequence ID" value="QDF72346.1"/>
    <property type="molecule type" value="Genomic_DNA"/>
</dbReference>
<feature type="region of interest" description="Disordered" evidence="1">
    <location>
        <begin position="1"/>
        <end position="22"/>
    </location>
</feature>
<accession>A0AB73U5S1</accession>
<name>A0AB73U5S1_MYCCH</name>
<reference evidence="2 3" key="1">
    <citation type="submission" date="2019-06" db="EMBL/GenBank/DDBJ databases">
        <title>Whole geneome sequnce of Mycobacteroides chelonae M77 isolated from bovine milk from Meghalaya, India.</title>
        <authorList>
            <person name="Vise E."/>
            <person name="Das S."/>
            <person name="Garg A."/>
            <person name="Ghatak S."/>
            <person name="Shakuntala I."/>
            <person name="Milton A.A.P."/>
            <person name="Karam A."/>
            <person name="Sanjukta R."/>
            <person name="Puro K."/>
            <person name="Sen A."/>
        </authorList>
    </citation>
    <scope>NUCLEOTIDE SEQUENCE [LARGE SCALE GENOMIC DNA]</scope>
    <source>
        <strain evidence="2 3">M77</strain>
    </source>
</reference>
<evidence type="ECO:0000313" key="3">
    <source>
        <dbReference type="Proteomes" id="UP000317728"/>
    </source>
</evidence>
<dbReference type="Proteomes" id="UP000317728">
    <property type="component" value="Chromosome"/>
</dbReference>
<proteinExistence type="predicted"/>
<evidence type="ECO:0000256" key="1">
    <source>
        <dbReference type="SAM" id="MobiDB-lite"/>
    </source>
</evidence>
<sequence>MIKQLGSQAREAESNRKAQLHQAVRTQRRETLVKAAELSLKLEAECVEVDLLRWRLDSKWWADESHTPDQTSEELRSILERRNAIRAEMDFVAVTLEVDGLPELGHELGLFYFVAQGCIEGGGNPSEGNSLSHVREARAQLVSKFADALRVDAD</sequence>
<dbReference type="AlphaFoldDB" id="A0AB73U5S1"/>
<protein>
    <submittedName>
        <fullName evidence="2">Uncharacterized protein</fullName>
    </submittedName>
</protein>
<gene>
    <name evidence="2" type="ORF">FJK96_20740</name>
</gene>
<evidence type="ECO:0000313" key="2">
    <source>
        <dbReference type="EMBL" id="QDF72346.1"/>
    </source>
</evidence>
<organism evidence="2 3">
    <name type="scientific">Mycobacteroides chelonae</name>
    <name type="common">Mycobacterium chelonae</name>
    <dbReference type="NCBI Taxonomy" id="1774"/>
    <lineage>
        <taxon>Bacteria</taxon>
        <taxon>Bacillati</taxon>
        <taxon>Actinomycetota</taxon>
        <taxon>Actinomycetes</taxon>
        <taxon>Mycobacteriales</taxon>
        <taxon>Mycobacteriaceae</taxon>
        <taxon>Mycobacteroides</taxon>
    </lineage>
</organism>